<evidence type="ECO:0000313" key="2">
    <source>
        <dbReference type="EnsemblMetazoa" id="ACUA027378-PA"/>
    </source>
</evidence>
<feature type="signal peptide" evidence="1">
    <location>
        <begin position="1"/>
        <end position="22"/>
    </location>
</feature>
<dbReference type="AlphaFoldDB" id="A0A182MVN4"/>
<accession>A0A182MVN4</accession>
<evidence type="ECO:0000256" key="1">
    <source>
        <dbReference type="SAM" id="SignalP"/>
    </source>
</evidence>
<keyword evidence="3" id="KW-1185">Reference proteome</keyword>
<proteinExistence type="predicted"/>
<keyword evidence="1" id="KW-0732">Signal</keyword>
<reference evidence="2" key="2">
    <citation type="submission" date="2020-05" db="UniProtKB">
        <authorList>
            <consortium name="EnsemblMetazoa"/>
        </authorList>
    </citation>
    <scope>IDENTIFICATION</scope>
    <source>
        <strain evidence="2">A-37</strain>
    </source>
</reference>
<dbReference type="EMBL" id="AXCM01017112">
    <property type="status" value="NOT_ANNOTATED_CDS"/>
    <property type="molecule type" value="Genomic_DNA"/>
</dbReference>
<feature type="chain" id="PRO_5008128878" evidence="1">
    <location>
        <begin position="23"/>
        <end position="144"/>
    </location>
</feature>
<sequence>MSNRSGRLWWLIGIIAVGVVSSESDQNSQRLSEYWRMPRVFKYEDYDICLNDNPTIPSVYCVVKAVIRPDNTSDVWGLIERISAQWKVQLNHAHLDRGICVRDCEMRLRMMSGRLNESELLVPKFKTNYRYDSALDREQNKAPN</sequence>
<name>A0A182MVN4_9DIPT</name>
<dbReference type="Proteomes" id="UP000075883">
    <property type="component" value="Unassembled WGS sequence"/>
</dbReference>
<evidence type="ECO:0000313" key="3">
    <source>
        <dbReference type="Proteomes" id="UP000075883"/>
    </source>
</evidence>
<reference evidence="3" key="1">
    <citation type="submission" date="2013-09" db="EMBL/GenBank/DDBJ databases">
        <title>The Genome Sequence of Anopheles culicifacies species A.</title>
        <authorList>
            <consortium name="The Broad Institute Genomics Platform"/>
            <person name="Neafsey D.E."/>
            <person name="Besansky N."/>
            <person name="Howell P."/>
            <person name="Walton C."/>
            <person name="Young S.K."/>
            <person name="Zeng Q."/>
            <person name="Gargeya S."/>
            <person name="Fitzgerald M."/>
            <person name="Haas B."/>
            <person name="Abouelleil A."/>
            <person name="Allen A.W."/>
            <person name="Alvarado L."/>
            <person name="Arachchi H.M."/>
            <person name="Berlin A.M."/>
            <person name="Chapman S.B."/>
            <person name="Gainer-Dewar J."/>
            <person name="Goldberg J."/>
            <person name="Griggs A."/>
            <person name="Gujja S."/>
            <person name="Hansen M."/>
            <person name="Howarth C."/>
            <person name="Imamovic A."/>
            <person name="Ireland A."/>
            <person name="Larimer J."/>
            <person name="McCowan C."/>
            <person name="Murphy C."/>
            <person name="Pearson M."/>
            <person name="Poon T.W."/>
            <person name="Priest M."/>
            <person name="Roberts A."/>
            <person name="Saif S."/>
            <person name="Shea T."/>
            <person name="Sisk P."/>
            <person name="Sykes S."/>
            <person name="Wortman J."/>
            <person name="Nusbaum C."/>
            <person name="Birren B."/>
        </authorList>
    </citation>
    <scope>NUCLEOTIDE SEQUENCE [LARGE SCALE GENOMIC DNA]</scope>
    <source>
        <strain evidence="3">A-37</strain>
    </source>
</reference>
<organism evidence="2 3">
    <name type="scientific">Anopheles culicifacies</name>
    <dbReference type="NCBI Taxonomy" id="139723"/>
    <lineage>
        <taxon>Eukaryota</taxon>
        <taxon>Metazoa</taxon>
        <taxon>Ecdysozoa</taxon>
        <taxon>Arthropoda</taxon>
        <taxon>Hexapoda</taxon>
        <taxon>Insecta</taxon>
        <taxon>Pterygota</taxon>
        <taxon>Neoptera</taxon>
        <taxon>Endopterygota</taxon>
        <taxon>Diptera</taxon>
        <taxon>Nematocera</taxon>
        <taxon>Culicoidea</taxon>
        <taxon>Culicidae</taxon>
        <taxon>Anophelinae</taxon>
        <taxon>Anopheles</taxon>
        <taxon>culicifacies species complex</taxon>
    </lineage>
</organism>
<protein>
    <submittedName>
        <fullName evidence="2">Uncharacterized protein</fullName>
    </submittedName>
</protein>
<dbReference type="VEuPathDB" id="VectorBase:ACUA027378"/>
<dbReference type="EnsemblMetazoa" id="ACUA027378-RA">
    <property type="protein sequence ID" value="ACUA027378-PA"/>
    <property type="gene ID" value="ACUA027378"/>
</dbReference>